<organism evidence="2 3">
    <name type="scientific">Paracoccus simplex</name>
    <dbReference type="NCBI Taxonomy" id="2086346"/>
    <lineage>
        <taxon>Bacteria</taxon>
        <taxon>Pseudomonadati</taxon>
        <taxon>Pseudomonadota</taxon>
        <taxon>Alphaproteobacteria</taxon>
        <taxon>Rhodobacterales</taxon>
        <taxon>Paracoccaceae</taxon>
        <taxon>Paracoccus</taxon>
    </lineage>
</organism>
<protein>
    <recommendedName>
        <fullName evidence="4">Lipoprotein</fullName>
    </recommendedName>
</protein>
<comment type="caution">
    <text evidence="2">The sequence shown here is derived from an EMBL/GenBank/DDBJ whole genome shotgun (WGS) entry which is preliminary data.</text>
</comment>
<feature type="signal peptide" evidence="1">
    <location>
        <begin position="1"/>
        <end position="19"/>
    </location>
</feature>
<reference evidence="3" key="1">
    <citation type="journal article" date="2019" name="Int. J. Syst. Evol. Microbiol.">
        <title>The Global Catalogue of Microorganisms (GCM) 10K type strain sequencing project: providing services to taxonomists for standard genome sequencing and annotation.</title>
        <authorList>
            <consortium name="The Broad Institute Genomics Platform"/>
            <consortium name="The Broad Institute Genome Sequencing Center for Infectious Disease"/>
            <person name="Wu L."/>
            <person name="Ma J."/>
        </authorList>
    </citation>
    <scope>NUCLEOTIDE SEQUENCE [LARGE SCALE GENOMIC DNA]</scope>
    <source>
        <strain evidence="3">VKM B-3226</strain>
    </source>
</reference>
<evidence type="ECO:0000313" key="3">
    <source>
        <dbReference type="Proteomes" id="UP001595596"/>
    </source>
</evidence>
<proteinExistence type="predicted"/>
<evidence type="ECO:0008006" key="4">
    <source>
        <dbReference type="Google" id="ProtNLM"/>
    </source>
</evidence>
<evidence type="ECO:0000256" key="1">
    <source>
        <dbReference type="SAM" id="SignalP"/>
    </source>
</evidence>
<dbReference type="EMBL" id="JBHRXE010000037">
    <property type="protein sequence ID" value="MFC3570406.1"/>
    <property type="molecule type" value="Genomic_DNA"/>
</dbReference>
<keyword evidence="1" id="KW-0732">Signal</keyword>
<name>A0ABV7S1Y9_9RHOB</name>
<keyword evidence="3" id="KW-1185">Reference proteome</keyword>
<dbReference type="PROSITE" id="PS51257">
    <property type="entry name" value="PROKAR_LIPOPROTEIN"/>
    <property type="match status" value="1"/>
</dbReference>
<dbReference type="RefSeq" id="WP_379031278.1">
    <property type="nucleotide sequence ID" value="NZ_JBHRXE010000037.1"/>
</dbReference>
<gene>
    <name evidence="2" type="ORF">ACFOMP_13170</name>
</gene>
<accession>A0ABV7S1Y9</accession>
<feature type="chain" id="PRO_5045101706" description="Lipoprotein" evidence="1">
    <location>
        <begin position="20"/>
        <end position="118"/>
    </location>
</feature>
<evidence type="ECO:0000313" key="2">
    <source>
        <dbReference type="EMBL" id="MFC3570406.1"/>
    </source>
</evidence>
<dbReference type="Proteomes" id="UP001595596">
    <property type="component" value="Unassembled WGS sequence"/>
</dbReference>
<sequence length="118" mass="12741">MTRKSLLIFAPLLALAGLAGCRDERGEGPMTPGIYSVVTVDGSQNRTIFKEDGTFVDMEDNNPKPVAEGKWWRKDGKLCVQPTDAAEPLCAEEKPLGDDGGFLLTANGVTLEFKALVQ</sequence>